<keyword evidence="24" id="KW-1185">Reference proteome</keyword>
<dbReference type="SUPFAM" id="SSF48726">
    <property type="entry name" value="Immunoglobulin"/>
    <property type="match status" value="2"/>
</dbReference>
<keyword evidence="13" id="KW-1015">Disulfide bond</keyword>
<dbReference type="Gene3D" id="2.60.40.10">
    <property type="entry name" value="Immunoglobulins"/>
    <property type="match status" value="2"/>
</dbReference>
<evidence type="ECO:0000256" key="2">
    <source>
        <dbReference type="ARBA" id="ARBA00011902"/>
    </source>
</evidence>
<evidence type="ECO:0000256" key="13">
    <source>
        <dbReference type="ARBA" id="ARBA00023157"/>
    </source>
</evidence>
<dbReference type="InterPro" id="IPR008266">
    <property type="entry name" value="Tyr_kinase_AS"/>
</dbReference>
<evidence type="ECO:0000256" key="1">
    <source>
        <dbReference type="ARBA" id="ARBA00004251"/>
    </source>
</evidence>
<evidence type="ECO:0000313" key="24">
    <source>
        <dbReference type="Proteomes" id="UP000694427"/>
    </source>
</evidence>
<keyword evidence="9 18" id="KW-0067">ATP-binding</keyword>
<feature type="domain" description="Ig-like" evidence="22">
    <location>
        <begin position="23"/>
        <end position="90"/>
    </location>
</feature>
<feature type="binding site" evidence="18">
    <location>
        <position position="239"/>
    </location>
    <ligand>
        <name>ATP</name>
        <dbReference type="ChEBI" id="CHEBI:30616"/>
    </ligand>
</feature>
<evidence type="ECO:0000256" key="9">
    <source>
        <dbReference type="ARBA" id="ARBA00022840"/>
    </source>
</evidence>
<evidence type="ECO:0000256" key="8">
    <source>
        <dbReference type="ARBA" id="ARBA00022777"/>
    </source>
</evidence>
<dbReference type="PROSITE" id="PS50011">
    <property type="entry name" value="PROTEIN_KINASE_DOM"/>
    <property type="match status" value="1"/>
</dbReference>
<dbReference type="PROSITE" id="PS00107">
    <property type="entry name" value="PROTEIN_KINASE_ATP"/>
    <property type="match status" value="1"/>
</dbReference>
<feature type="transmembrane region" description="Helical" evidence="20">
    <location>
        <begin position="161"/>
        <end position="189"/>
    </location>
</feature>
<evidence type="ECO:0000256" key="15">
    <source>
        <dbReference type="ARBA" id="ARBA00023180"/>
    </source>
</evidence>
<dbReference type="InterPro" id="IPR020635">
    <property type="entry name" value="Tyr_kinase_cat_dom"/>
</dbReference>
<dbReference type="InterPro" id="IPR007110">
    <property type="entry name" value="Ig-like_dom"/>
</dbReference>
<dbReference type="Gene3D" id="3.30.200.20">
    <property type="entry name" value="Phosphorylase Kinase, domain 1"/>
    <property type="match status" value="1"/>
</dbReference>
<evidence type="ECO:0000256" key="5">
    <source>
        <dbReference type="ARBA" id="ARBA00022679"/>
    </source>
</evidence>
<dbReference type="GO" id="GO:0005886">
    <property type="term" value="C:plasma membrane"/>
    <property type="evidence" value="ECO:0007669"/>
    <property type="project" value="UniProtKB-SubCell"/>
</dbReference>
<comment type="catalytic activity">
    <reaction evidence="17">
        <text>L-tyrosyl-[protein] + ATP = O-phospho-L-tyrosyl-[protein] + ADP + H(+)</text>
        <dbReference type="Rhea" id="RHEA:10596"/>
        <dbReference type="Rhea" id="RHEA-COMP:10136"/>
        <dbReference type="Rhea" id="RHEA-COMP:20101"/>
        <dbReference type="ChEBI" id="CHEBI:15378"/>
        <dbReference type="ChEBI" id="CHEBI:30616"/>
        <dbReference type="ChEBI" id="CHEBI:46858"/>
        <dbReference type="ChEBI" id="CHEBI:61978"/>
        <dbReference type="ChEBI" id="CHEBI:456216"/>
        <dbReference type="EC" id="2.7.10.1"/>
    </reaction>
</comment>
<dbReference type="GO" id="GO:0006909">
    <property type="term" value="P:phagocytosis"/>
    <property type="evidence" value="ECO:0007669"/>
    <property type="project" value="TreeGrafter"/>
</dbReference>
<dbReference type="PANTHER" id="PTHR24416:SF257">
    <property type="entry name" value="TYROSINE-PROTEIN KINASE MER"/>
    <property type="match status" value="1"/>
</dbReference>
<evidence type="ECO:0000256" key="11">
    <source>
        <dbReference type="ARBA" id="ARBA00023136"/>
    </source>
</evidence>
<dbReference type="GO" id="GO:0043235">
    <property type="term" value="C:receptor complex"/>
    <property type="evidence" value="ECO:0007669"/>
    <property type="project" value="TreeGrafter"/>
</dbReference>
<reference evidence="23" key="2">
    <citation type="submission" date="2025-09" db="UniProtKB">
        <authorList>
            <consortium name="Ensembl"/>
        </authorList>
    </citation>
    <scope>IDENTIFICATION</scope>
</reference>
<dbReference type="FunFam" id="1.10.510.10:FF:000089">
    <property type="entry name" value="Tyrosine-protein kinase receptor TYRO3"/>
    <property type="match status" value="1"/>
</dbReference>
<keyword evidence="5" id="KW-0808">Transferase</keyword>
<comment type="subcellular location">
    <subcellularLocation>
        <location evidence="1">Cell membrane</location>
        <topology evidence="1">Single-pass type I membrane protein</topology>
    </subcellularLocation>
</comment>
<feature type="compositionally biased region" description="Polar residues" evidence="19">
    <location>
        <begin position="584"/>
        <end position="595"/>
    </location>
</feature>
<protein>
    <recommendedName>
        <fullName evidence="2">receptor protein-tyrosine kinase</fullName>
        <ecNumber evidence="2">2.7.10.1</ecNumber>
    </recommendedName>
</protein>
<evidence type="ECO:0000256" key="17">
    <source>
        <dbReference type="ARBA" id="ARBA00051243"/>
    </source>
</evidence>
<dbReference type="PROSITE" id="PS00109">
    <property type="entry name" value="PROTEIN_KINASE_TYR"/>
    <property type="match status" value="1"/>
</dbReference>
<evidence type="ECO:0000313" key="23">
    <source>
        <dbReference type="Ensembl" id="ENSCCRP00010115162.1"/>
    </source>
</evidence>
<reference evidence="23" key="1">
    <citation type="submission" date="2025-08" db="UniProtKB">
        <authorList>
            <consortium name="Ensembl"/>
        </authorList>
    </citation>
    <scope>IDENTIFICATION</scope>
</reference>
<dbReference type="InterPro" id="IPR011009">
    <property type="entry name" value="Kinase-like_dom_sf"/>
</dbReference>
<accession>A0A8C1Q1Z7</accession>
<keyword evidence="10 20" id="KW-1133">Transmembrane helix</keyword>
<dbReference type="InterPro" id="IPR013783">
    <property type="entry name" value="Ig-like_fold"/>
</dbReference>
<dbReference type="Pfam" id="PF13927">
    <property type="entry name" value="Ig_3"/>
    <property type="match status" value="1"/>
</dbReference>
<dbReference type="InterPro" id="IPR003599">
    <property type="entry name" value="Ig_sub"/>
</dbReference>
<dbReference type="GO" id="GO:0007169">
    <property type="term" value="P:cell surface receptor protein tyrosine kinase signaling pathway"/>
    <property type="evidence" value="ECO:0007669"/>
    <property type="project" value="TreeGrafter"/>
</dbReference>
<feature type="compositionally biased region" description="Polar residues" evidence="19">
    <location>
        <begin position="514"/>
        <end position="526"/>
    </location>
</feature>
<dbReference type="Pfam" id="PF13895">
    <property type="entry name" value="Ig_2"/>
    <property type="match status" value="1"/>
</dbReference>
<keyword evidence="8" id="KW-0418">Kinase</keyword>
<name>A0A8C1Q1Z7_CYPCA</name>
<evidence type="ECO:0000256" key="10">
    <source>
        <dbReference type="ARBA" id="ARBA00022989"/>
    </source>
</evidence>
<dbReference type="InterPro" id="IPR000719">
    <property type="entry name" value="Prot_kinase_dom"/>
</dbReference>
<evidence type="ECO:0000256" key="7">
    <source>
        <dbReference type="ARBA" id="ARBA00022741"/>
    </source>
</evidence>
<dbReference type="PANTHER" id="PTHR24416">
    <property type="entry name" value="TYROSINE-PROTEIN KINASE RECEPTOR"/>
    <property type="match status" value="1"/>
</dbReference>
<dbReference type="EC" id="2.7.10.1" evidence="2"/>
<dbReference type="InterPro" id="IPR036179">
    <property type="entry name" value="Ig-like_dom_sf"/>
</dbReference>
<evidence type="ECO:0000256" key="3">
    <source>
        <dbReference type="ARBA" id="ARBA00022475"/>
    </source>
</evidence>
<keyword evidence="14" id="KW-0675">Receptor</keyword>
<feature type="domain" description="Protein kinase" evidence="21">
    <location>
        <begin position="207"/>
        <end position="477"/>
    </location>
</feature>
<evidence type="ECO:0000256" key="6">
    <source>
        <dbReference type="ARBA" id="ARBA00022692"/>
    </source>
</evidence>
<feature type="domain" description="Ig-like" evidence="22">
    <location>
        <begin position="102"/>
        <end position="163"/>
    </location>
</feature>
<dbReference type="InterPro" id="IPR017441">
    <property type="entry name" value="Protein_kinase_ATP_BS"/>
</dbReference>
<dbReference type="GO" id="GO:0005524">
    <property type="term" value="F:ATP binding"/>
    <property type="evidence" value="ECO:0007669"/>
    <property type="project" value="UniProtKB-UniRule"/>
</dbReference>
<evidence type="ECO:0000256" key="4">
    <source>
        <dbReference type="ARBA" id="ARBA00022553"/>
    </source>
</evidence>
<evidence type="ECO:0000256" key="16">
    <source>
        <dbReference type="ARBA" id="ARBA00023319"/>
    </source>
</evidence>
<keyword evidence="6 20" id="KW-0812">Transmembrane</keyword>
<dbReference type="Pfam" id="PF07714">
    <property type="entry name" value="PK_Tyr_Ser-Thr"/>
    <property type="match status" value="1"/>
</dbReference>
<evidence type="ECO:0000256" key="12">
    <source>
        <dbReference type="ARBA" id="ARBA00023137"/>
    </source>
</evidence>
<feature type="region of interest" description="Disordered" evidence="19">
    <location>
        <begin position="499"/>
        <end position="526"/>
    </location>
</feature>
<dbReference type="SMART" id="SM00409">
    <property type="entry name" value="IG"/>
    <property type="match status" value="1"/>
</dbReference>
<organism evidence="23 24">
    <name type="scientific">Cyprinus carpio</name>
    <name type="common">Common carp</name>
    <dbReference type="NCBI Taxonomy" id="7962"/>
    <lineage>
        <taxon>Eukaryota</taxon>
        <taxon>Metazoa</taxon>
        <taxon>Chordata</taxon>
        <taxon>Craniata</taxon>
        <taxon>Vertebrata</taxon>
        <taxon>Euteleostomi</taxon>
        <taxon>Actinopterygii</taxon>
        <taxon>Neopterygii</taxon>
        <taxon>Teleostei</taxon>
        <taxon>Ostariophysi</taxon>
        <taxon>Cypriniformes</taxon>
        <taxon>Cyprinidae</taxon>
        <taxon>Cyprininae</taxon>
        <taxon>Cyprinus</taxon>
    </lineage>
</organism>
<proteinExistence type="predicted"/>
<keyword evidence="12" id="KW-0829">Tyrosine-protein kinase</keyword>
<dbReference type="PROSITE" id="PS50835">
    <property type="entry name" value="IG_LIKE"/>
    <property type="match status" value="2"/>
</dbReference>
<dbReference type="Proteomes" id="UP000694427">
    <property type="component" value="Unplaced"/>
</dbReference>
<dbReference type="FunFam" id="3.30.200.20:FF:000111">
    <property type="entry name" value="Tyrosine-protein kinase receptor TYRO3"/>
    <property type="match status" value="1"/>
</dbReference>
<dbReference type="GO" id="GO:0004714">
    <property type="term" value="F:transmembrane receptor protein tyrosine kinase activity"/>
    <property type="evidence" value="ECO:0007669"/>
    <property type="project" value="UniProtKB-EC"/>
</dbReference>
<dbReference type="SMART" id="SM00219">
    <property type="entry name" value="TyrKc"/>
    <property type="match status" value="1"/>
</dbReference>
<dbReference type="Gene3D" id="1.10.510.10">
    <property type="entry name" value="Transferase(Phosphotransferase) domain 1"/>
    <property type="match status" value="1"/>
</dbReference>
<dbReference type="GO" id="GO:0007399">
    <property type="term" value="P:nervous system development"/>
    <property type="evidence" value="ECO:0007669"/>
    <property type="project" value="TreeGrafter"/>
</dbReference>
<dbReference type="InterPro" id="IPR001245">
    <property type="entry name" value="Ser-Thr/Tyr_kinase_cat_dom"/>
</dbReference>
<keyword evidence="15" id="KW-0325">Glycoprotein</keyword>
<dbReference type="AlphaFoldDB" id="A0A8C1Q1Z7"/>
<evidence type="ECO:0000256" key="18">
    <source>
        <dbReference type="PROSITE-ProRule" id="PRU10141"/>
    </source>
</evidence>
<feature type="region of interest" description="Disordered" evidence="19">
    <location>
        <begin position="572"/>
        <end position="595"/>
    </location>
</feature>
<keyword evidence="3" id="KW-1003">Cell membrane</keyword>
<keyword evidence="7 18" id="KW-0547">Nucleotide-binding</keyword>
<evidence type="ECO:0000256" key="14">
    <source>
        <dbReference type="ARBA" id="ARBA00023170"/>
    </source>
</evidence>
<dbReference type="Ensembl" id="ENSCCRT00010128038.1">
    <property type="protein sequence ID" value="ENSCCRP00010115162.1"/>
    <property type="gene ID" value="ENSCCRG00010050558.1"/>
</dbReference>
<sequence>MVPARAPSVHLSQEEIQKLRFKPTVGTIQRSEGAEVRFNCSIDINDISQDLNILWFRNGKEIPDGIIKSVQRADAGEYHCRLSVSNKIIESNPIIIEVEGLPTFTIQPSDVNITRNTPFTLTCEAVGPPNPVTIEWLHKGKRFEEPTESSSTITIEGTNMWACVSLLGAVFLNFIMQYFFILLVASLGISSELQAKLQDVMIMRDLLSIGKVLGEGEFGSVMEGHLRKPDGTSEKVAVKTMKLDNFSQREIEEFLNEAACMKDFHHPNVIRLLGVCLEVVSGHFPKPMVVLPFMKYGDLHSFLLLSRLSEEPVYLPTQMLLKFMIDIALGMEYLSGRNFLHRDLAARNCMLRDDMSVCVADFGLSKKIYSGDYYRQGRIAKMPVKWIALESLADRVFTVKSDVWAFGVTMWEIATRGMTPYPGVQNHEIYDYLLEGNRLKQPSDCLDELYDIMFSCWSTDPVDRPDFTQVRKRLESLAGKLPAVSSRGDIIYINTSFPEEEEELPGEAAEGPVLTSSPSCSRQTTDTSVVTADVHESTDAEDDRYVVVISSGDHAARSAVDAPPLNHRLLQQDSEETVRDLPAMQQTSSETTRLL</sequence>
<dbReference type="PRINTS" id="PR00109">
    <property type="entry name" value="TYRKINASE"/>
</dbReference>
<keyword evidence="16" id="KW-0393">Immunoglobulin domain</keyword>
<dbReference type="InterPro" id="IPR050122">
    <property type="entry name" value="RTK"/>
</dbReference>
<dbReference type="SUPFAM" id="SSF56112">
    <property type="entry name" value="Protein kinase-like (PK-like)"/>
    <property type="match status" value="1"/>
</dbReference>
<evidence type="ECO:0000256" key="20">
    <source>
        <dbReference type="SAM" id="Phobius"/>
    </source>
</evidence>
<evidence type="ECO:0000259" key="21">
    <source>
        <dbReference type="PROSITE" id="PS50011"/>
    </source>
</evidence>
<evidence type="ECO:0000259" key="22">
    <source>
        <dbReference type="PROSITE" id="PS50835"/>
    </source>
</evidence>
<evidence type="ECO:0000256" key="19">
    <source>
        <dbReference type="SAM" id="MobiDB-lite"/>
    </source>
</evidence>
<keyword evidence="11 20" id="KW-0472">Membrane</keyword>
<keyword evidence="4" id="KW-0597">Phosphoprotein</keyword>
<dbReference type="GO" id="GO:0016477">
    <property type="term" value="P:cell migration"/>
    <property type="evidence" value="ECO:0007669"/>
    <property type="project" value="TreeGrafter"/>
</dbReference>